<evidence type="ECO:0000313" key="3">
    <source>
        <dbReference type="Proteomes" id="UP000026962"/>
    </source>
</evidence>
<feature type="region of interest" description="Disordered" evidence="1">
    <location>
        <begin position="34"/>
        <end position="58"/>
    </location>
</feature>
<name>A0A0E0M7Q8_ORYPU</name>
<dbReference type="Gramene" id="OPUNC10G08790.1">
    <property type="protein sequence ID" value="OPUNC10G08790.1"/>
    <property type="gene ID" value="OPUNC10G08790"/>
</dbReference>
<protein>
    <submittedName>
        <fullName evidence="2">Uncharacterized protein</fullName>
    </submittedName>
</protein>
<keyword evidence="3" id="KW-1185">Reference proteome</keyword>
<evidence type="ECO:0000256" key="1">
    <source>
        <dbReference type="SAM" id="MobiDB-lite"/>
    </source>
</evidence>
<organism evidence="2">
    <name type="scientific">Oryza punctata</name>
    <name type="common">Red rice</name>
    <dbReference type="NCBI Taxonomy" id="4537"/>
    <lineage>
        <taxon>Eukaryota</taxon>
        <taxon>Viridiplantae</taxon>
        <taxon>Streptophyta</taxon>
        <taxon>Embryophyta</taxon>
        <taxon>Tracheophyta</taxon>
        <taxon>Spermatophyta</taxon>
        <taxon>Magnoliopsida</taxon>
        <taxon>Liliopsida</taxon>
        <taxon>Poales</taxon>
        <taxon>Poaceae</taxon>
        <taxon>BOP clade</taxon>
        <taxon>Oryzoideae</taxon>
        <taxon>Oryzeae</taxon>
        <taxon>Oryzinae</taxon>
        <taxon>Oryza</taxon>
    </lineage>
</organism>
<dbReference type="EnsemblPlants" id="OPUNC10G08790.1">
    <property type="protein sequence ID" value="OPUNC10G08790.1"/>
    <property type="gene ID" value="OPUNC10G08790"/>
</dbReference>
<evidence type="ECO:0000313" key="2">
    <source>
        <dbReference type="EnsemblPlants" id="OPUNC10G08790.1"/>
    </source>
</evidence>
<sequence length="58" mass="6563">MDWRNGGLSLCEVWYSLLVWDNCRSMIVSAPIRVGEDQPPPSWDPIPSPRAVYEASQS</sequence>
<feature type="compositionally biased region" description="Pro residues" evidence="1">
    <location>
        <begin position="38"/>
        <end position="48"/>
    </location>
</feature>
<dbReference type="Proteomes" id="UP000026962">
    <property type="component" value="Chromosome 10"/>
</dbReference>
<dbReference type="AlphaFoldDB" id="A0A0E0M7Q8"/>
<reference evidence="2" key="1">
    <citation type="submission" date="2015-04" db="UniProtKB">
        <authorList>
            <consortium name="EnsemblPlants"/>
        </authorList>
    </citation>
    <scope>IDENTIFICATION</scope>
</reference>
<dbReference type="HOGENOM" id="CLU_2982412_0_0_1"/>
<accession>A0A0E0M7Q8</accession>
<reference evidence="2" key="2">
    <citation type="submission" date="2018-05" db="EMBL/GenBank/DDBJ databases">
        <title>OpunRS2 (Oryza punctata Reference Sequence Version 2).</title>
        <authorList>
            <person name="Zhang J."/>
            <person name="Kudrna D."/>
            <person name="Lee S."/>
            <person name="Talag J."/>
            <person name="Welchert J."/>
            <person name="Wing R.A."/>
        </authorList>
    </citation>
    <scope>NUCLEOTIDE SEQUENCE [LARGE SCALE GENOMIC DNA]</scope>
</reference>
<proteinExistence type="predicted"/>